<dbReference type="Proteomes" id="UP001497602">
    <property type="component" value="Unassembled WGS sequence"/>
</dbReference>
<comment type="caution">
    <text evidence="1">The sequence shown here is derived from an EMBL/GenBank/DDBJ whole genome shotgun (WGS) entry which is preliminary data.</text>
</comment>
<gene>
    <name evidence="1" type="ORF">T190115A13A_10039</name>
</gene>
<dbReference type="Gene3D" id="3.30.360.10">
    <property type="entry name" value="Dihydrodipicolinate Reductase, domain 2"/>
    <property type="match status" value="1"/>
</dbReference>
<dbReference type="SUPFAM" id="SSF51735">
    <property type="entry name" value="NAD(P)-binding Rossmann-fold domains"/>
    <property type="match status" value="1"/>
</dbReference>
<name>A0ABP1F8A5_9FLAO</name>
<evidence type="ECO:0000313" key="2">
    <source>
        <dbReference type="Proteomes" id="UP001497602"/>
    </source>
</evidence>
<proteinExistence type="predicted"/>
<dbReference type="EMBL" id="CAXJRC010000011">
    <property type="protein sequence ID" value="CAL2105883.1"/>
    <property type="molecule type" value="Genomic_DNA"/>
</dbReference>
<accession>A0ABP1F8A5</accession>
<protein>
    <submittedName>
        <fullName evidence="1">Oxidoreductase family protein</fullName>
    </submittedName>
</protein>
<evidence type="ECO:0000313" key="1">
    <source>
        <dbReference type="EMBL" id="CAL2105883.1"/>
    </source>
</evidence>
<keyword evidence="2" id="KW-1185">Reference proteome</keyword>
<dbReference type="InterPro" id="IPR036291">
    <property type="entry name" value="NAD(P)-bd_dom_sf"/>
</dbReference>
<organism evidence="1 2">
    <name type="scientific">Tenacibaculum vairaonense</name>
    <dbReference type="NCBI Taxonomy" id="3137860"/>
    <lineage>
        <taxon>Bacteria</taxon>
        <taxon>Pseudomonadati</taxon>
        <taxon>Bacteroidota</taxon>
        <taxon>Flavobacteriia</taxon>
        <taxon>Flavobacteriales</taxon>
        <taxon>Flavobacteriaceae</taxon>
        <taxon>Tenacibaculum</taxon>
    </lineage>
</organism>
<dbReference type="Gene3D" id="3.40.50.720">
    <property type="entry name" value="NAD(P)-binding Rossmann-like Domain"/>
    <property type="match status" value="1"/>
</dbReference>
<reference evidence="1 2" key="1">
    <citation type="submission" date="2024-05" db="EMBL/GenBank/DDBJ databases">
        <authorList>
            <person name="Duchaud E."/>
        </authorList>
    </citation>
    <scope>NUCLEOTIDE SEQUENCE [LARGE SCALE GENOMIC DNA]</scope>
    <source>
        <strain evidence="1">Ena-SAMPLE-TAB-13-05-2024-13:56:06:370-140305</strain>
    </source>
</reference>
<dbReference type="RefSeq" id="WP_348737712.1">
    <property type="nucleotide sequence ID" value="NZ_CAXJRC010000011.1"/>
</dbReference>
<sequence>MEVIFQDKVYDGFLEPFESENEISLSTIHMVVVKKNGSGFINYEGGLKSRIRVLFNYAFVYGLSDLYHKIKSRNSEKIRNDKYLVFGIGIDKNKKNYFFINPSSQYFQSVSVVPKSLCVELSGADYLGEEKTLIDIQDDGRFSDKLDFISNFSLYSGFSLEEEYIPPLLNEGSKIMESILKEKENLYEKIYKKETVKHENTELTEERKIIGKSAVLFGYGNYAKTILIPNISKYLTIHRVHEIDPVQLYNCSIIEKSTSPIMDFSYKFDVWLIAGFHHTHVNLAIECLKSNSIPVIEKPLSTNREQFDQFKKGISIYNKIPFYICFQKRYMNFNSYVYEDFKITKGAPINYKAIVFEIPLDEGHWYNWPNSGSRIISNGCHWIDHFMYLNDYSKYISHEAIRVDKETINCIISLENGASAIITITDSGSKRLGVREYIELTVDGARAVIIDSSFYKSENNNKVIRTKRENKLEALKTMYSSIAKDIKEEGKGDSLKSLISSELSIALNEKLEKKSLKNN</sequence>